<dbReference type="AlphaFoldDB" id="A0ABC8K396"/>
<dbReference type="SUPFAM" id="SSF53756">
    <property type="entry name" value="UDP-Glycosyltransferase/glycogen phosphorylase"/>
    <property type="match status" value="1"/>
</dbReference>
<accession>A0ABC8K396</accession>
<reference evidence="1 2" key="1">
    <citation type="submission" date="2022-03" db="EMBL/GenBank/DDBJ databases">
        <authorList>
            <person name="Macdonald S."/>
            <person name="Ahmed S."/>
            <person name="Newling K."/>
        </authorList>
    </citation>
    <scope>NUCLEOTIDE SEQUENCE [LARGE SCALE GENOMIC DNA]</scope>
</reference>
<gene>
    <name evidence="1" type="ORF">ERUC_LOCUS18988</name>
</gene>
<evidence type="ECO:0000313" key="1">
    <source>
        <dbReference type="EMBL" id="CAH8353233.1"/>
    </source>
</evidence>
<name>A0ABC8K396_ERUVS</name>
<sequence length="87" mass="9775">MENTELIFIPTPTVGHLVSFLEFATRLIDQDDRIRVTIILMKLQGQSHLDTYVNSIASSQPFVRFIDVPELVEKPALGSTQSVEAFV</sequence>
<dbReference type="EMBL" id="CAKOAT010179599">
    <property type="protein sequence ID" value="CAH8353233.1"/>
    <property type="molecule type" value="Genomic_DNA"/>
</dbReference>
<protein>
    <submittedName>
        <fullName evidence="1">Uncharacterized protein</fullName>
    </submittedName>
</protein>
<dbReference type="Proteomes" id="UP001642260">
    <property type="component" value="Unassembled WGS sequence"/>
</dbReference>
<organism evidence="1 2">
    <name type="scientific">Eruca vesicaria subsp. sativa</name>
    <name type="common">Garden rocket</name>
    <name type="synonym">Eruca sativa</name>
    <dbReference type="NCBI Taxonomy" id="29727"/>
    <lineage>
        <taxon>Eukaryota</taxon>
        <taxon>Viridiplantae</taxon>
        <taxon>Streptophyta</taxon>
        <taxon>Embryophyta</taxon>
        <taxon>Tracheophyta</taxon>
        <taxon>Spermatophyta</taxon>
        <taxon>Magnoliopsida</taxon>
        <taxon>eudicotyledons</taxon>
        <taxon>Gunneridae</taxon>
        <taxon>Pentapetalae</taxon>
        <taxon>rosids</taxon>
        <taxon>malvids</taxon>
        <taxon>Brassicales</taxon>
        <taxon>Brassicaceae</taxon>
        <taxon>Brassiceae</taxon>
        <taxon>Eruca</taxon>
    </lineage>
</organism>
<proteinExistence type="predicted"/>
<comment type="caution">
    <text evidence="1">The sequence shown here is derived from an EMBL/GenBank/DDBJ whole genome shotgun (WGS) entry which is preliminary data.</text>
</comment>
<dbReference type="Gene3D" id="3.40.50.2000">
    <property type="entry name" value="Glycogen Phosphorylase B"/>
    <property type="match status" value="1"/>
</dbReference>
<evidence type="ECO:0000313" key="2">
    <source>
        <dbReference type="Proteomes" id="UP001642260"/>
    </source>
</evidence>
<keyword evidence="2" id="KW-1185">Reference proteome</keyword>